<dbReference type="Proteomes" id="UP000655759">
    <property type="component" value="Unassembled WGS sequence"/>
</dbReference>
<protein>
    <submittedName>
        <fullName evidence="1">Uncharacterized protein</fullName>
    </submittedName>
</protein>
<reference evidence="1" key="1">
    <citation type="submission" date="2021-02" db="EMBL/GenBank/DDBJ databases">
        <authorList>
            <person name="Han P."/>
        </authorList>
    </citation>
    <scope>NUCLEOTIDE SEQUENCE</scope>
    <source>
        <strain evidence="1">Candidatus Nitrosotenuis uzonensis 5A</strain>
    </source>
</reference>
<dbReference type="RefSeq" id="WP_205099183.1">
    <property type="nucleotide sequence ID" value="NZ_CAJNAQ010000005.1"/>
</dbReference>
<dbReference type="AlphaFoldDB" id="A0A812EWJ0"/>
<dbReference type="EMBL" id="CAJNAQ010000005">
    <property type="protein sequence ID" value="CAE6494376.1"/>
    <property type="molecule type" value="Genomic_DNA"/>
</dbReference>
<name>A0A812EWJ0_9ARCH</name>
<comment type="caution">
    <text evidence="1">The sequence shown here is derived from an EMBL/GenBank/DDBJ whole genome shotgun (WGS) entry which is preliminary data.</text>
</comment>
<evidence type="ECO:0000313" key="2">
    <source>
        <dbReference type="Proteomes" id="UP000655759"/>
    </source>
</evidence>
<accession>A0A812EWJ0</accession>
<evidence type="ECO:0000313" key="1">
    <source>
        <dbReference type="EMBL" id="CAE6494376.1"/>
    </source>
</evidence>
<sequence length="50" mass="5936">MQKSRAKDKMDKLNPRIEKILEDIDSGKIKTTRYKTVDEYLKHVDKVLSE</sequence>
<gene>
    <name evidence="1" type="ORF">NUZ5A_50276</name>
</gene>
<proteinExistence type="predicted"/>
<organism evidence="1 2">
    <name type="scientific">Candidatus Nitrosotenuis uzonensis</name>
    <dbReference type="NCBI Taxonomy" id="1407055"/>
    <lineage>
        <taxon>Archaea</taxon>
        <taxon>Nitrososphaerota</taxon>
        <taxon>Candidatus Nitrosotenuis</taxon>
    </lineage>
</organism>